<dbReference type="KEGG" id="vg:40078884"/>
<reference evidence="2" key="1">
    <citation type="submission" date="2015-11" db="EMBL/GenBank/DDBJ databases">
        <authorList>
            <person name="Dogans D."/>
            <person name="Schneider V.M."/>
            <person name="Bradley K.W."/>
            <person name="Asai D.J."/>
            <person name="Bowman C.A."/>
            <person name="Russell D.A."/>
            <person name="Pope W.H."/>
            <person name="Jacobs-Sera D."/>
            <person name="Hendrix R.W."/>
            <person name="Hatfull G.F."/>
        </authorList>
    </citation>
    <scope>NUCLEOTIDE SEQUENCE [LARGE SCALE GENOMIC DNA]</scope>
</reference>
<accession>A0A0U4JMF6</accession>
<dbReference type="Proteomes" id="UP000222336">
    <property type="component" value="Segment"/>
</dbReference>
<dbReference type="GeneID" id="40078884"/>
<dbReference type="Gene3D" id="3.90.1690.10">
    <property type="entry name" value="phage-related protein like domain"/>
    <property type="match status" value="1"/>
</dbReference>
<proteinExistence type="predicted"/>
<keyword evidence="2" id="KW-1185">Reference proteome</keyword>
<organism evidence="1 2">
    <name type="scientific">Arthrobacter phage Laroye</name>
    <dbReference type="NCBI Taxonomy" id="1772305"/>
    <lineage>
        <taxon>Viruses</taxon>
        <taxon>Duplodnaviria</taxon>
        <taxon>Heunggongvirae</taxon>
        <taxon>Uroviricota</taxon>
        <taxon>Caudoviricetes</taxon>
        <taxon>Laroyevirus</taxon>
        <taxon>Laroyevirus laroye</taxon>
    </lineage>
</organism>
<protein>
    <submittedName>
        <fullName evidence="1">Capsid protein</fullName>
    </submittedName>
</protein>
<evidence type="ECO:0000313" key="2">
    <source>
        <dbReference type="Proteomes" id="UP000222336"/>
    </source>
</evidence>
<evidence type="ECO:0000313" key="1">
    <source>
        <dbReference type="EMBL" id="ALY09553.1"/>
    </source>
</evidence>
<dbReference type="RefSeq" id="YP_009603016.1">
    <property type="nucleotide sequence ID" value="NC_041947.1"/>
</dbReference>
<name>A0A0U4JMF6_9CAUD</name>
<dbReference type="InterPro" id="IPR053738">
    <property type="entry name" value="Lambda_capsid_assembly"/>
</dbReference>
<gene>
    <name evidence="1" type="primary">26</name>
    <name evidence="1" type="ORF">LAROYE_26</name>
</gene>
<sequence>MPEHIDALLTNISVAHIQTQDKYIATKVFPIIPVTKQSGLYLKYKQEDWFRDEAQKRADSTESAGSGYEVGSDSYRADVYAFHKDVGDQIKTNSDVPLQPLADAARFVAGRMLIRQERQFVSDYLKTGVWGTDLTGVAGTPGAGQFRQFDELGTSDPILTVEDVKDTISRKTGFDANTAVLGSDVYKVLKNHPDIADRIKYTSSENVTLDLVARLLEIDRVFVMKSIFNTAPEGKAGTYDYNFAKDLWVGHVADAPGLLTPSAGYTFAWDGVSDGQGLTIGTTQFRMQHLRADRVESQSAWDNKIVAPELGVYLSAVVK</sequence>
<dbReference type="OrthoDB" id="16894at10239"/>
<dbReference type="EMBL" id="KU160654">
    <property type="protein sequence ID" value="ALY09553.1"/>
    <property type="molecule type" value="Genomic_DNA"/>
</dbReference>